<name>A0A1Y2A4Y6_9PLEO</name>
<dbReference type="InterPro" id="IPR006913">
    <property type="entry name" value="CENP-V/GFA"/>
</dbReference>
<keyword evidence="4" id="KW-0456">Lyase</keyword>
<evidence type="ECO:0000256" key="2">
    <source>
        <dbReference type="ARBA" id="ARBA00022723"/>
    </source>
</evidence>
<evidence type="ECO:0000256" key="1">
    <source>
        <dbReference type="ARBA" id="ARBA00005495"/>
    </source>
</evidence>
<dbReference type="SUPFAM" id="SSF51316">
    <property type="entry name" value="Mss4-like"/>
    <property type="match status" value="1"/>
</dbReference>
<dbReference type="GO" id="GO:0032259">
    <property type="term" value="P:methylation"/>
    <property type="evidence" value="ECO:0007669"/>
    <property type="project" value="UniProtKB-KW"/>
</dbReference>
<dbReference type="Gene3D" id="3.40.50.150">
    <property type="entry name" value="Vaccinia Virus protein VP39"/>
    <property type="match status" value="1"/>
</dbReference>
<dbReference type="InterPro" id="IPR029063">
    <property type="entry name" value="SAM-dependent_MTases_sf"/>
</dbReference>
<dbReference type="AlphaFoldDB" id="A0A1Y2A4Y6"/>
<evidence type="ECO:0000256" key="3">
    <source>
        <dbReference type="ARBA" id="ARBA00022833"/>
    </source>
</evidence>
<dbReference type="OrthoDB" id="6329284at2759"/>
<dbReference type="PANTHER" id="PTHR33337:SF40">
    <property type="entry name" value="CENP-V_GFA DOMAIN-CONTAINING PROTEIN-RELATED"/>
    <property type="match status" value="1"/>
</dbReference>
<protein>
    <submittedName>
        <fullName evidence="6">S-adenosyl-L-methionine-dependent methyltransferase</fullName>
    </submittedName>
</protein>
<dbReference type="STRING" id="1231657.A0A1Y2A4Y6"/>
<dbReference type="SUPFAM" id="SSF53335">
    <property type="entry name" value="S-adenosyl-L-methionine-dependent methyltransferases"/>
    <property type="match status" value="1"/>
</dbReference>
<keyword evidence="6" id="KW-0489">Methyltransferase</keyword>
<sequence length="433" mass="47539">MAASGSQAESAIRFYGARGPTYDDSWHPFFVKRFISYVGLSPGQQVLDLACGTGLVSFLAADAVGPTGSVLGIDVTRGMLAQAIARQKRDGEKYAHVQFLEGDVLNLEVIEALKGRTFDVITLASALVLFPDPKATVRSWTKYLKPGGRIALDSTHPRNLVSGMAFEAMGRKVGISIPYYRSWSQSEDDLRAVLEAAGLEVEQILTIDDQSGYGRRYYELSDADDQFVSKALAGDMITKFITPEIRRKAQAAFKEEWGKMAVDGRVEEVDTVFLGIARKPTDGPKADRPKSDGPKSEAVFSGGCRCQGVRYQCIALPSGITYCHCRACQQLSGGPYIPFAEVASKSFKYTSSASLKTLRLSNIAERTFCSSCGTPIAMVYDREREGWTSVTMGSIDAESFTCELPKIRRHIFTKEKAPWFELPDDGALRQDTM</sequence>
<keyword evidence="7" id="KW-1185">Reference proteome</keyword>
<evidence type="ECO:0000313" key="6">
    <source>
        <dbReference type="EMBL" id="ORY17576.1"/>
    </source>
</evidence>
<evidence type="ECO:0000313" key="7">
    <source>
        <dbReference type="Proteomes" id="UP000193144"/>
    </source>
</evidence>
<dbReference type="Pfam" id="PF04828">
    <property type="entry name" value="GFA"/>
    <property type="match status" value="1"/>
</dbReference>
<evidence type="ECO:0000259" key="5">
    <source>
        <dbReference type="PROSITE" id="PS51891"/>
    </source>
</evidence>
<keyword evidence="6" id="KW-0808">Transferase</keyword>
<dbReference type="GO" id="GO:0016846">
    <property type="term" value="F:carbon-sulfur lyase activity"/>
    <property type="evidence" value="ECO:0007669"/>
    <property type="project" value="InterPro"/>
</dbReference>
<accession>A0A1Y2A4Y6</accession>
<dbReference type="EMBL" id="MCFA01000011">
    <property type="protein sequence ID" value="ORY17576.1"/>
    <property type="molecule type" value="Genomic_DNA"/>
</dbReference>
<evidence type="ECO:0000256" key="4">
    <source>
        <dbReference type="ARBA" id="ARBA00023239"/>
    </source>
</evidence>
<keyword evidence="2" id="KW-0479">Metal-binding</keyword>
<comment type="similarity">
    <text evidence="1">Belongs to the Gfa family.</text>
</comment>
<dbReference type="InterPro" id="IPR011057">
    <property type="entry name" value="Mss4-like_sf"/>
</dbReference>
<dbReference type="CDD" id="cd02440">
    <property type="entry name" value="AdoMet_MTases"/>
    <property type="match status" value="1"/>
</dbReference>
<feature type="domain" description="CENP-V/GFA" evidence="5">
    <location>
        <begin position="300"/>
        <end position="401"/>
    </location>
</feature>
<dbReference type="Gene3D" id="3.90.1590.10">
    <property type="entry name" value="glutathione-dependent formaldehyde- activating enzyme (gfa)"/>
    <property type="match status" value="1"/>
</dbReference>
<dbReference type="Pfam" id="PF13847">
    <property type="entry name" value="Methyltransf_31"/>
    <property type="match status" value="1"/>
</dbReference>
<comment type="caution">
    <text evidence="6">The sequence shown here is derived from an EMBL/GenBank/DDBJ whole genome shotgun (WGS) entry which is preliminary data.</text>
</comment>
<dbReference type="PROSITE" id="PS51891">
    <property type="entry name" value="CENP_V_GFA"/>
    <property type="match status" value="1"/>
</dbReference>
<dbReference type="InterPro" id="IPR025714">
    <property type="entry name" value="Methyltranfer_dom"/>
</dbReference>
<reference evidence="6 7" key="1">
    <citation type="submission" date="2016-07" db="EMBL/GenBank/DDBJ databases">
        <title>Pervasive Adenine N6-methylation of Active Genes in Fungi.</title>
        <authorList>
            <consortium name="DOE Joint Genome Institute"/>
            <person name="Mondo S.J."/>
            <person name="Dannebaum R.O."/>
            <person name="Kuo R.C."/>
            <person name="Labutti K."/>
            <person name="Haridas S."/>
            <person name="Kuo A."/>
            <person name="Salamov A."/>
            <person name="Ahrendt S.R."/>
            <person name="Lipzen A."/>
            <person name="Sullivan W."/>
            <person name="Andreopoulos W.B."/>
            <person name="Clum A."/>
            <person name="Lindquist E."/>
            <person name="Daum C."/>
            <person name="Ramamoorthy G.K."/>
            <person name="Gryganskyi A."/>
            <person name="Culley D."/>
            <person name="Magnuson J.K."/>
            <person name="James T.Y."/>
            <person name="O'Malley M.A."/>
            <person name="Stajich J.E."/>
            <person name="Spatafora J.W."/>
            <person name="Visel A."/>
            <person name="Grigoriev I.V."/>
        </authorList>
    </citation>
    <scope>NUCLEOTIDE SEQUENCE [LARGE SCALE GENOMIC DNA]</scope>
    <source>
        <strain evidence="6 7">CBS 115471</strain>
    </source>
</reference>
<organism evidence="6 7">
    <name type="scientific">Clohesyomyces aquaticus</name>
    <dbReference type="NCBI Taxonomy" id="1231657"/>
    <lineage>
        <taxon>Eukaryota</taxon>
        <taxon>Fungi</taxon>
        <taxon>Dikarya</taxon>
        <taxon>Ascomycota</taxon>
        <taxon>Pezizomycotina</taxon>
        <taxon>Dothideomycetes</taxon>
        <taxon>Pleosporomycetidae</taxon>
        <taxon>Pleosporales</taxon>
        <taxon>Lindgomycetaceae</taxon>
        <taxon>Clohesyomyces</taxon>
    </lineage>
</organism>
<proteinExistence type="inferred from homology"/>
<keyword evidence="3" id="KW-0862">Zinc</keyword>
<dbReference type="GO" id="GO:0008168">
    <property type="term" value="F:methyltransferase activity"/>
    <property type="evidence" value="ECO:0007669"/>
    <property type="project" value="UniProtKB-KW"/>
</dbReference>
<dbReference type="PANTHER" id="PTHR33337">
    <property type="entry name" value="GFA DOMAIN-CONTAINING PROTEIN"/>
    <property type="match status" value="1"/>
</dbReference>
<gene>
    <name evidence="6" type="ORF">BCR34DRAFT_474460</name>
</gene>
<dbReference type="GO" id="GO:0046872">
    <property type="term" value="F:metal ion binding"/>
    <property type="evidence" value="ECO:0007669"/>
    <property type="project" value="UniProtKB-KW"/>
</dbReference>
<dbReference type="Proteomes" id="UP000193144">
    <property type="component" value="Unassembled WGS sequence"/>
</dbReference>